<organism evidence="2 3">
    <name type="scientific">Ampelomyces quisqualis</name>
    <name type="common">Powdery mildew agent</name>
    <dbReference type="NCBI Taxonomy" id="50730"/>
    <lineage>
        <taxon>Eukaryota</taxon>
        <taxon>Fungi</taxon>
        <taxon>Dikarya</taxon>
        <taxon>Ascomycota</taxon>
        <taxon>Pezizomycotina</taxon>
        <taxon>Dothideomycetes</taxon>
        <taxon>Pleosporomycetidae</taxon>
        <taxon>Pleosporales</taxon>
        <taxon>Pleosporineae</taxon>
        <taxon>Phaeosphaeriaceae</taxon>
        <taxon>Ampelomyces</taxon>
    </lineage>
</organism>
<feature type="region of interest" description="Disordered" evidence="1">
    <location>
        <begin position="194"/>
        <end position="219"/>
    </location>
</feature>
<feature type="region of interest" description="Disordered" evidence="1">
    <location>
        <begin position="234"/>
        <end position="267"/>
    </location>
</feature>
<dbReference type="Proteomes" id="UP000800096">
    <property type="component" value="Unassembled WGS sequence"/>
</dbReference>
<accession>A0A6A5QW97</accession>
<reference evidence="2" key="1">
    <citation type="journal article" date="2020" name="Stud. Mycol.">
        <title>101 Dothideomycetes genomes: a test case for predicting lifestyles and emergence of pathogens.</title>
        <authorList>
            <person name="Haridas S."/>
            <person name="Albert R."/>
            <person name="Binder M."/>
            <person name="Bloem J."/>
            <person name="Labutti K."/>
            <person name="Salamov A."/>
            <person name="Andreopoulos B."/>
            <person name="Baker S."/>
            <person name="Barry K."/>
            <person name="Bills G."/>
            <person name="Bluhm B."/>
            <person name="Cannon C."/>
            <person name="Castanera R."/>
            <person name="Culley D."/>
            <person name="Daum C."/>
            <person name="Ezra D."/>
            <person name="Gonzalez J."/>
            <person name="Henrissat B."/>
            <person name="Kuo A."/>
            <person name="Liang C."/>
            <person name="Lipzen A."/>
            <person name="Lutzoni F."/>
            <person name="Magnuson J."/>
            <person name="Mondo S."/>
            <person name="Nolan M."/>
            <person name="Ohm R."/>
            <person name="Pangilinan J."/>
            <person name="Park H.-J."/>
            <person name="Ramirez L."/>
            <person name="Alfaro M."/>
            <person name="Sun H."/>
            <person name="Tritt A."/>
            <person name="Yoshinaga Y."/>
            <person name="Zwiers L.-H."/>
            <person name="Turgeon B."/>
            <person name="Goodwin S."/>
            <person name="Spatafora J."/>
            <person name="Crous P."/>
            <person name="Grigoriev I."/>
        </authorList>
    </citation>
    <scope>NUCLEOTIDE SEQUENCE</scope>
    <source>
        <strain evidence="2">HMLAC05119</strain>
    </source>
</reference>
<name>A0A6A5QW97_AMPQU</name>
<dbReference type="EMBL" id="ML979134">
    <property type="protein sequence ID" value="KAF1918137.1"/>
    <property type="molecule type" value="Genomic_DNA"/>
</dbReference>
<evidence type="ECO:0000313" key="3">
    <source>
        <dbReference type="Proteomes" id="UP000800096"/>
    </source>
</evidence>
<feature type="compositionally biased region" description="Basic residues" evidence="1">
    <location>
        <begin position="236"/>
        <end position="245"/>
    </location>
</feature>
<evidence type="ECO:0000313" key="2">
    <source>
        <dbReference type="EMBL" id="KAF1918137.1"/>
    </source>
</evidence>
<proteinExistence type="predicted"/>
<dbReference type="AlphaFoldDB" id="A0A6A5QW97"/>
<keyword evidence="3" id="KW-1185">Reference proteome</keyword>
<dbReference type="OrthoDB" id="3899662at2759"/>
<gene>
    <name evidence="2" type="ORF">BDU57DRAFT_188263</name>
</gene>
<evidence type="ECO:0000256" key="1">
    <source>
        <dbReference type="SAM" id="MobiDB-lite"/>
    </source>
</evidence>
<feature type="compositionally biased region" description="Low complexity" evidence="1">
    <location>
        <begin position="197"/>
        <end position="211"/>
    </location>
</feature>
<protein>
    <submittedName>
        <fullName evidence="2">Uncharacterized protein</fullName>
    </submittedName>
</protein>
<sequence length="400" mass="43962">MTTTIYDTGRLYSAFLSLPTELRCEIYDYLIVDSQSITVGAGYVTVFGNRILDRARKHDILGLPLDLVPLVRQTRDASLLSVATPPEIAIDDGSLDKVGHYNSALGMPAPLALQLTCRQISDEMTDYMRRRKLTKIALAQSASPSNTNESFPEGDEEGLSLYVTYPYGVLVLKEMYPYLLKQARRVYISGHYTTPKTSPLGSPTSSHSSFSSEDEGLTPSSSFAVAESFGAIPAGRPHRAHHTVRRSSPYPIRPRLRLSPPPPRTQRQISDSFPVFNAHTNDLAPQALTLLIRTLFPPTPTQCTLLSARILYPGDNAYSSVWSDNNSPITHVLRNVCGGKIDMQVMRGDAGTGLILSARPKPDGRIVSTSWENWRREGVRGRGLGVRELDGFLVGSGEGK</sequence>